<organism evidence="3">
    <name type="scientific">Phallusia mammillata</name>
    <dbReference type="NCBI Taxonomy" id="59560"/>
    <lineage>
        <taxon>Eukaryota</taxon>
        <taxon>Metazoa</taxon>
        <taxon>Chordata</taxon>
        <taxon>Tunicata</taxon>
        <taxon>Ascidiacea</taxon>
        <taxon>Phlebobranchia</taxon>
        <taxon>Ascidiidae</taxon>
        <taxon>Phallusia</taxon>
    </lineage>
</organism>
<evidence type="ECO:0000313" key="3">
    <source>
        <dbReference type="EMBL" id="CAB3262485.1"/>
    </source>
</evidence>
<evidence type="ECO:0000256" key="2">
    <source>
        <dbReference type="SAM" id="Phobius"/>
    </source>
</evidence>
<dbReference type="EMBL" id="LR786674">
    <property type="protein sequence ID" value="CAB3262485.1"/>
    <property type="molecule type" value="mRNA"/>
</dbReference>
<dbReference type="AlphaFoldDB" id="A0A6F9DHU8"/>
<accession>A0A6F9DHU8</accession>
<gene>
    <name evidence="3" type="primary">LOC100179902</name>
</gene>
<evidence type="ECO:0000256" key="1">
    <source>
        <dbReference type="SAM" id="MobiDB-lite"/>
    </source>
</evidence>
<feature type="transmembrane region" description="Helical" evidence="2">
    <location>
        <begin position="71"/>
        <end position="90"/>
    </location>
</feature>
<reference evidence="3" key="1">
    <citation type="submission" date="2020-04" db="EMBL/GenBank/DDBJ databases">
        <authorList>
            <person name="Neveu A P."/>
        </authorList>
    </citation>
    <scope>NUCLEOTIDE SEQUENCE</scope>
    <source>
        <tissue evidence="3">Whole embryo</tissue>
    </source>
</reference>
<proteinExistence type="evidence at transcript level"/>
<protein>
    <submittedName>
        <fullName evidence="3">Uncharacterized protein LOC100179902</fullName>
    </submittedName>
</protein>
<keyword evidence="2" id="KW-1133">Transmembrane helix</keyword>
<keyword evidence="2" id="KW-0812">Transmembrane</keyword>
<keyword evidence="2" id="KW-0472">Membrane</keyword>
<feature type="region of interest" description="Disordered" evidence="1">
    <location>
        <begin position="128"/>
        <end position="187"/>
    </location>
</feature>
<sequence>MNGVVLDQLCPRRAALKLLTTFATFTATHGLQCGYTKCTSLHDYCCVSTQYSIYPTCCSSLHTDWALRGTGIGFGITVTIIIFVAFCSCFRKYRRNRGDATNPQNSDLPPDYNSIKVSVEEPPPYYKLYPIPGAPSSGDNSQSPESASNLDESEVAGPSRPTTSPEPIPTQHNIEDSALPAYEEVKT</sequence>
<feature type="compositionally biased region" description="Polar residues" evidence="1">
    <location>
        <begin position="137"/>
        <end position="150"/>
    </location>
</feature>
<name>A0A6F9DHU8_9ASCI</name>